<dbReference type="PANTHER" id="PTHR40661:SF3">
    <property type="entry name" value="FELS-1 PROPHAGE TRANSCRIPTIONAL REGULATOR"/>
    <property type="match status" value="1"/>
</dbReference>
<keyword evidence="2" id="KW-0238">DNA-binding</keyword>
<gene>
    <name evidence="6" type="ORF">HY618_01020</name>
</gene>
<dbReference type="AlphaFoldDB" id="A0A933E7E3"/>
<evidence type="ECO:0000313" key="6">
    <source>
        <dbReference type="EMBL" id="MBI4251016.1"/>
    </source>
</evidence>
<accession>A0A933E7E3</accession>
<proteinExistence type="predicted"/>
<dbReference type="SUPFAM" id="SSF51306">
    <property type="entry name" value="LexA/Signal peptidase"/>
    <property type="match status" value="1"/>
</dbReference>
<dbReference type="Pfam" id="PF00717">
    <property type="entry name" value="Peptidase_S24"/>
    <property type="match status" value="1"/>
</dbReference>
<evidence type="ECO:0000313" key="7">
    <source>
        <dbReference type="Proteomes" id="UP000752292"/>
    </source>
</evidence>
<sequence length="265" mass="28551">MGAGDPLIGERLRRLRERKGLSRAAAAREAGLPEDALARLEAGESDPTLSQLRRLADALASSLAEILALPPAPLVCDLRLHPESGAAGRRIAEFIPVPLVSGEAAGGNARLVDESVLGWLFLPRGEFGRREGNLVAVRIMGRSMEPELPDGCIAVVDRGERAVTGEGIYALRDQEGGCTVKRVEVLDPRYVALVPTNRGEYKVEFWKVGRGESLQDRLIGRVVWAGFSFLEASQAAERQPPYGAGAAGEKPPLRSGRRRAGEEPF</sequence>
<dbReference type="Gene3D" id="1.10.260.40">
    <property type="entry name" value="lambda repressor-like DNA-binding domains"/>
    <property type="match status" value="1"/>
</dbReference>
<dbReference type="InterPro" id="IPR010982">
    <property type="entry name" value="Lambda_DNA-bd_dom_sf"/>
</dbReference>
<dbReference type="InterPro" id="IPR001387">
    <property type="entry name" value="Cro/C1-type_HTH"/>
</dbReference>
<dbReference type="PANTHER" id="PTHR40661">
    <property type="match status" value="1"/>
</dbReference>
<reference evidence="6" key="1">
    <citation type="submission" date="2020-07" db="EMBL/GenBank/DDBJ databases">
        <title>Huge and variable diversity of episymbiotic CPR bacteria and DPANN archaea in groundwater ecosystems.</title>
        <authorList>
            <person name="He C.Y."/>
            <person name="Keren R."/>
            <person name="Whittaker M."/>
            <person name="Farag I.F."/>
            <person name="Doudna J."/>
            <person name="Cate J.H.D."/>
            <person name="Banfield J.F."/>
        </authorList>
    </citation>
    <scope>NUCLEOTIDE SEQUENCE</scope>
    <source>
        <strain evidence="6">NC_groundwater_1370_Ag_S-0.2um_69_93</strain>
    </source>
</reference>
<comment type="caution">
    <text evidence="6">The sequence shown here is derived from an EMBL/GenBank/DDBJ whole genome shotgun (WGS) entry which is preliminary data.</text>
</comment>
<dbReference type="PROSITE" id="PS50943">
    <property type="entry name" value="HTH_CROC1"/>
    <property type="match status" value="1"/>
</dbReference>
<organism evidence="6 7">
    <name type="scientific">Tectimicrobiota bacterium</name>
    <dbReference type="NCBI Taxonomy" id="2528274"/>
    <lineage>
        <taxon>Bacteria</taxon>
        <taxon>Pseudomonadati</taxon>
        <taxon>Nitrospinota/Tectimicrobiota group</taxon>
        <taxon>Candidatus Tectimicrobiota</taxon>
    </lineage>
</organism>
<evidence type="ECO:0000256" key="1">
    <source>
        <dbReference type="ARBA" id="ARBA00023015"/>
    </source>
</evidence>
<dbReference type="InterPro" id="IPR036286">
    <property type="entry name" value="LexA/Signal_pep-like_sf"/>
</dbReference>
<dbReference type="SUPFAM" id="SSF47413">
    <property type="entry name" value="lambda repressor-like DNA-binding domains"/>
    <property type="match status" value="1"/>
</dbReference>
<keyword evidence="1" id="KW-0805">Transcription regulation</keyword>
<dbReference type="CDD" id="cd06529">
    <property type="entry name" value="S24_LexA-like"/>
    <property type="match status" value="1"/>
</dbReference>
<dbReference type="SMART" id="SM00530">
    <property type="entry name" value="HTH_XRE"/>
    <property type="match status" value="1"/>
</dbReference>
<dbReference type="Pfam" id="PF13560">
    <property type="entry name" value="HTH_31"/>
    <property type="match status" value="1"/>
</dbReference>
<evidence type="ECO:0000259" key="5">
    <source>
        <dbReference type="PROSITE" id="PS50943"/>
    </source>
</evidence>
<evidence type="ECO:0000256" key="2">
    <source>
        <dbReference type="ARBA" id="ARBA00023125"/>
    </source>
</evidence>
<evidence type="ECO:0000256" key="4">
    <source>
        <dbReference type="SAM" id="MobiDB-lite"/>
    </source>
</evidence>
<protein>
    <submittedName>
        <fullName evidence="6">LexA family transcriptional regulator</fullName>
    </submittedName>
</protein>
<dbReference type="InterPro" id="IPR039418">
    <property type="entry name" value="LexA-like"/>
</dbReference>
<dbReference type="EMBL" id="JACQRX010000044">
    <property type="protein sequence ID" value="MBI4251016.1"/>
    <property type="molecule type" value="Genomic_DNA"/>
</dbReference>
<dbReference type="CDD" id="cd00093">
    <property type="entry name" value="HTH_XRE"/>
    <property type="match status" value="1"/>
</dbReference>
<dbReference type="Gene3D" id="2.10.109.10">
    <property type="entry name" value="Umud Fragment, subunit A"/>
    <property type="match status" value="1"/>
</dbReference>
<keyword evidence="3" id="KW-0804">Transcription</keyword>
<feature type="domain" description="HTH cro/C1-type" evidence="5">
    <location>
        <begin position="12"/>
        <end position="66"/>
    </location>
</feature>
<name>A0A933E7E3_UNCTE</name>
<dbReference type="Proteomes" id="UP000752292">
    <property type="component" value="Unassembled WGS sequence"/>
</dbReference>
<feature type="region of interest" description="Disordered" evidence="4">
    <location>
        <begin position="236"/>
        <end position="265"/>
    </location>
</feature>
<dbReference type="GO" id="GO:0003677">
    <property type="term" value="F:DNA binding"/>
    <property type="evidence" value="ECO:0007669"/>
    <property type="project" value="UniProtKB-KW"/>
</dbReference>
<dbReference type="InterPro" id="IPR015927">
    <property type="entry name" value="Peptidase_S24_S26A/B/C"/>
</dbReference>
<evidence type="ECO:0000256" key="3">
    <source>
        <dbReference type="ARBA" id="ARBA00023163"/>
    </source>
</evidence>